<dbReference type="InterPro" id="IPR015892">
    <property type="entry name" value="Carbonic_anhydrase_CS"/>
</dbReference>
<reference evidence="10 11" key="1">
    <citation type="submission" date="2014-03" db="EMBL/GenBank/DDBJ databases">
        <title>Genomics of Bifidobacteria.</title>
        <authorList>
            <person name="Ventura M."/>
            <person name="Milani C."/>
            <person name="Lugli G.A."/>
        </authorList>
    </citation>
    <scope>NUCLEOTIDE SEQUENCE [LARGE SCALE GENOMIC DNA]</scope>
    <source>
        <strain evidence="10 11">DSM 22767</strain>
    </source>
</reference>
<dbReference type="CDD" id="cd03378">
    <property type="entry name" value="beta_CA_cladeC"/>
    <property type="match status" value="1"/>
</dbReference>
<dbReference type="PANTHER" id="PTHR11002">
    <property type="entry name" value="CARBONIC ANHYDRASE"/>
    <property type="match status" value="1"/>
</dbReference>
<evidence type="ECO:0000256" key="7">
    <source>
        <dbReference type="PIRSR" id="PIRSR601765-1"/>
    </source>
</evidence>
<comment type="caution">
    <text evidence="10">The sequence shown here is derived from an EMBL/GenBank/DDBJ whole genome shotgun (WGS) entry which is preliminary data.</text>
</comment>
<keyword evidence="3 7" id="KW-0862">Zinc</keyword>
<name>A0A086ZH98_9BIFI</name>
<dbReference type="EMBL" id="JGYP01000002">
    <property type="protein sequence ID" value="KFI45898.1"/>
    <property type="molecule type" value="Genomic_DNA"/>
</dbReference>
<dbReference type="SMART" id="SM00947">
    <property type="entry name" value="Pro_CA"/>
    <property type="match status" value="1"/>
</dbReference>
<dbReference type="PROSITE" id="PS00704">
    <property type="entry name" value="PROK_CO2_ANHYDRASE_1"/>
    <property type="match status" value="1"/>
</dbReference>
<dbReference type="PANTHER" id="PTHR11002:SF79">
    <property type="entry name" value="CARBONIC ANHYDRASE 2"/>
    <property type="match status" value="1"/>
</dbReference>
<evidence type="ECO:0000256" key="4">
    <source>
        <dbReference type="ARBA" id="ARBA00023239"/>
    </source>
</evidence>
<accession>A0A086ZH98</accession>
<evidence type="ECO:0000256" key="6">
    <source>
        <dbReference type="ARBA" id="ARBA00048348"/>
    </source>
</evidence>
<feature type="binding site" evidence="7">
    <location>
        <position position="71"/>
    </location>
    <ligand>
        <name>Zn(2+)</name>
        <dbReference type="ChEBI" id="CHEBI:29105"/>
    </ligand>
</feature>
<evidence type="ECO:0000313" key="11">
    <source>
        <dbReference type="Proteomes" id="UP000029096"/>
    </source>
</evidence>
<protein>
    <recommendedName>
        <fullName evidence="2 8">Carbonic anhydrase</fullName>
        <ecNumber evidence="2 8">4.2.1.1</ecNumber>
    </recommendedName>
    <alternativeName>
        <fullName evidence="8">Carbonate dehydratase</fullName>
    </alternativeName>
</protein>
<dbReference type="GO" id="GO:0008270">
    <property type="term" value="F:zinc ion binding"/>
    <property type="evidence" value="ECO:0007669"/>
    <property type="project" value="UniProtKB-UniRule"/>
</dbReference>
<dbReference type="SUPFAM" id="SSF53056">
    <property type="entry name" value="beta-carbonic anhydrase, cab"/>
    <property type="match status" value="2"/>
</dbReference>
<dbReference type="AlphaFoldDB" id="A0A086ZH98"/>
<evidence type="ECO:0000256" key="2">
    <source>
        <dbReference type="ARBA" id="ARBA00012925"/>
    </source>
</evidence>
<evidence type="ECO:0000256" key="9">
    <source>
        <dbReference type="SAM" id="MobiDB-lite"/>
    </source>
</evidence>
<comment type="catalytic activity">
    <reaction evidence="6 8">
        <text>hydrogencarbonate + H(+) = CO2 + H2O</text>
        <dbReference type="Rhea" id="RHEA:10748"/>
        <dbReference type="ChEBI" id="CHEBI:15377"/>
        <dbReference type="ChEBI" id="CHEBI:15378"/>
        <dbReference type="ChEBI" id="CHEBI:16526"/>
        <dbReference type="ChEBI" id="CHEBI:17544"/>
        <dbReference type="EC" id="4.2.1.1"/>
    </reaction>
</comment>
<keyword evidence="4 8" id="KW-0456">Lyase</keyword>
<organism evidence="10 11">
    <name type="scientific">Bifidobacterium bohemicum DSM 22767</name>
    <dbReference type="NCBI Taxonomy" id="1437606"/>
    <lineage>
        <taxon>Bacteria</taxon>
        <taxon>Bacillati</taxon>
        <taxon>Actinomycetota</taxon>
        <taxon>Actinomycetes</taxon>
        <taxon>Bifidobacteriales</taxon>
        <taxon>Bifidobacteriaceae</taxon>
        <taxon>Bifidobacterium</taxon>
    </lineage>
</organism>
<comment type="cofactor">
    <cofactor evidence="7">
        <name>Zn(2+)</name>
        <dbReference type="ChEBI" id="CHEBI:29105"/>
    </cofactor>
    <text evidence="7">Binds 1 zinc ion per subunit.</text>
</comment>
<sequence>MTTGQATTRSELFDAHDDPSSPESTANATWSRMLEGNSRFAAGTPEHPWQDRETRESLIDGQHPDAAVLACSDSRVPPEIIFDQGLGNMFTVRTAGQIIDDAVIASLEYAVTHLHVSLLVVLGHEHCGAVAGAVEELDELAASTGIDLNAADGDAMQPASGVDNAITGNATADAILNANSGMPIDATGGEDDPFDQLETLVTEAESVILRSVGASVLSAREAELTDHDDFERVHIARTIETLVDRSSIIQYALAEQRLSIVGARYRLTDGKVEVLSF</sequence>
<dbReference type="eggNOG" id="COG0288">
    <property type="taxonomic scope" value="Bacteria"/>
</dbReference>
<evidence type="ECO:0000256" key="8">
    <source>
        <dbReference type="RuleBase" id="RU003956"/>
    </source>
</evidence>
<proteinExistence type="inferred from homology"/>
<comment type="function">
    <text evidence="5">Catalyzes the reversible hydration of carbon dioxide to form bicarbonate.</text>
</comment>
<comment type="similarity">
    <text evidence="1 8">Belongs to the beta-class carbonic anhydrase family.</text>
</comment>
<feature type="binding site" evidence="7">
    <location>
        <position position="127"/>
    </location>
    <ligand>
        <name>Zn(2+)</name>
        <dbReference type="ChEBI" id="CHEBI:29105"/>
    </ligand>
</feature>
<feature type="compositionally biased region" description="Polar residues" evidence="9">
    <location>
        <begin position="1"/>
        <end position="10"/>
    </location>
</feature>
<dbReference type="Gene3D" id="3.40.1050.10">
    <property type="entry name" value="Carbonic anhydrase"/>
    <property type="match status" value="1"/>
</dbReference>
<dbReference type="STRING" id="1437606.BBOH_0704"/>
<evidence type="ECO:0000256" key="3">
    <source>
        <dbReference type="ARBA" id="ARBA00022833"/>
    </source>
</evidence>
<dbReference type="InterPro" id="IPR001765">
    <property type="entry name" value="Carbonic_anhydrase"/>
</dbReference>
<dbReference type="PROSITE" id="PS00705">
    <property type="entry name" value="PROK_CO2_ANHYDRASE_2"/>
    <property type="match status" value="1"/>
</dbReference>
<feature type="region of interest" description="Disordered" evidence="9">
    <location>
        <begin position="1"/>
        <end position="29"/>
    </location>
</feature>
<keyword evidence="7" id="KW-0479">Metal-binding</keyword>
<feature type="binding site" evidence="7">
    <location>
        <position position="124"/>
    </location>
    <ligand>
        <name>Zn(2+)</name>
        <dbReference type="ChEBI" id="CHEBI:29105"/>
    </ligand>
</feature>
<comment type="function">
    <text evidence="8">Reversible hydration of carbon dioxide.</text>
</comment>
<dbReference type="EC" id="4.2.1.1" evidence="2 8"/>
<dbReference type="Pfam" id="PF00484">
    <property type="entry name" value="Pro_CA"/>
    <property type="match status" value="1"/>
</dbReference>
<evidence type="ECO:0000256" key="1">
    <source>
        <dbReference type="ARBA" id="ARBA00006217"/>
    </source>
</evidence>
<keyword evidence="11" id="KW-1185">Reference proteome</keyword>
<dbReference type="Proteomes" id="UP000029096">
    <property type="component" value="Unassembled WGS sequence"/>
</dbReference>
<evidence type="ECO:0000313" key="10">
    <source>
        <dbReference type="EMBL" id="KFI45898.1"/>
    </source>
</evidence>
<dbReference type="InterPro" id="IPR036874">
    <property type="entry name" value="Carbonic_anhydrase_sf"/>
</dbReference>
<evidence type="ECO:0000256" key="5">
    <source>
        <dbReference type="ARBA" id="ARBA00024993"/>
    </source>
</evidence>
<dbReference type="GO" id="GO:0004089">
    <property type="term" value="F:carbonate dehydratase activity"/>
    <property type="evidence" value="ECO:0007669"/>
    <property type="project" value="UniProtKB-UniRule"/>
</dbReference>
<gene>
    <name evidence="10" type="ORF">BBOH_0704</name>
</gene>
<dbReference type="GO" id="GO:0015976">
    <property type="term" value="P:carbon utilization"/>
    <property type="evidence" value="ECO:0007669"/>
    <property type="project" value="InterPro"/>
</dbReference>
<feature type="binding site" evidence="7">
    <location>
        <position position="73"/>
    </location>
    <ligand>
        <name>Zn(2+)</name>
        <dbReference type="ChEBI" id="CHEBI:29105"/>
    </ligand>
</feature>